<reference evidence="1 2" key="1">
    <citation type="submission" date="2012-06" db="EMBL/GenBank/DDBJ databases">
        <title>Finished chromosome of genome of Oscillatoria acuminata PCC 6304.</title>
        <authorList>
            <consortium name="US DOE Joint Genome Institute"/>
            <person name="Gugger M."/>
            <person name="Coursin T."/>
            <person name="Rippka R."/>
            <person name="Tandeau De Marsac N."/>
            <person name="Huntemann M."/>
            <person name="Wei C.-L."/>
            <person name="Han J."/>
            <person name="Detter J.C."/>
            <person name="Han C."/>
            <person name="Tapia R."/>
            <person name="Davenport K."/>
            <person name="Daligault H."/>
            <person name="Erkkila T."/>
            <person name="Gu W."/>
            <person name="Munk A.C.C."/>
            <person name="Teshima H."/>
            <person name="Xu Y."/>
            <person name="Chain P."/>
            <person name="Chen A."/>
            <person name="Krypides N."/>
            <person name="Mavromatis K."/>
            <person name="Markowitz V."/>
            <person name="Szeto E."/>
            <person name="Ivanova N."/>
            <person name="Mikhailova N."/>
            <person name="Ovchinnikova G."/>
            <person name="Pagani I."/>
            <person name="Pati A."/>
            <person name="Goodwin L."/>
            <person name="Peters L."/>
            <person name="Pitluck S."/>
            <person name="Woyke T."/>
            <person name="Kerfeld C."/>
        </authorList>
    </citation>
    <scope>NUCLEOTIDE SEQUENCE [LARGE SCALE GENOMIC DNA]</scope>
    <source>
        <strain evidence="1 2">PCC 6304</strain>
    </source>
</reference>
<evidence type="ECO:0000313" key="2">
    <source>
        <dbReference type="Proteomes" id="UP000010367"/>
    </source>
</evidence>
<gene>
    <name evidence="1" type="ORF">Oscil6304_4055</name>
</gene>
<sequence length="246" mass="27427">MPQSQEFIPLNPFAGIQLSRSLLNNVDFVFQPQKMTGPDLGKLGQTDIRPLKSIKLLAEISADDNSIQNQLDCPPEGSDLWAALNFRGRLPKLLKLRLGISKWVDPKPLKTLQQTGPNPEWIALVPIILNPLLKRVKAIPPHIKNFTVKTGNFALNLSRKGSRKEVQIHQDDYNSRTDKVPTGLFPKLALKNPGIYPDNLEQVPLKKQPCKSSFIAVNSCFLSKKTPIIGGRDTVELRPVFNLLTG</sequence>
<dbReference type="InParanoid" id="K9TN51"/>
<name>K9TN51_9CYAN</name>
<dbReference type="EMBL" id="CP003607">
    <property type="protein sequence ID" value="AFY83586.1"/>
    <property type="molecule type" value="Genomic_DNA"/>
</dbReference>
<dbReference type="eggNOG" id="COG0675">
    <property type="taxonomic scope" value="Bacteria"/>
</dbReference>
<dbReference type="AlphaFoldDB" id="K9TN51"/>
<evidence type="ECO:0000313" key="1">
    <source>
        <dbReference type="EMBL" id="AFY83586.1"/>
    </source>
</evidence>
<dbReference type="KEGG" id="oac:Oscil6304_4055"/>
<dbReference type="HOGENOM" id="CLU_1128186_0_0_3"/>
<accession>K9TN51</accession>
<proteinExistence type="predicted"/>
<protein>
    <submittedName>
        <fullName evidence="1">Uncharacterized protein</fullName>
    </submittedName>
</protein>
<keyword evidence="2" id="KW-1185">Reference proteome</keyword>
<organism evidence="1 2">
    <name type="scientific">Oscillatoria acuminata PCC 6304</name>
    <dbReference type="NCBI Taxonomy" id="56110"/>
    <lineage>
        <taxon>Bacteria</taxon>
        <taxon>Bacillati</taxon>
        <taxon>Cyanobacteriota</taxon>
        <taxon>Cyanophyceae</taxon>
        <taxon>Oscillatoriophycideae</taxon>
        <taxon>Oscillatoriales</taxon>
        <taxon>Oscillatoriaceae</taxon>
        <taxon>Oscillatoria</taxon>
    </lineage>
</organism>
<dbReference type="Proteomes" id="UP000010367">
    <property type="component" value="Chromosome"/>
</dbReference>